<dbReference type="RefSeq" id="XP_021295435.1">
    <property type="nucleotide sequence ID" value="XM_021439760.1"/>
</dbReference>
<name>A0A6J1B7Z4_9ROSI</name>
<organism evidence="1 2">
    <name type="scientific">Herrania umbratica</name>
    <dbReference type="NCBI Taxonomy" id="108875"/>
    <lineage>
        <taxon>Eukaryota</taxon>
        <taxon>Viridiplantae</taxon>
        <taxon>Streptophyta</taxon>
        <taxon>Embryophyta</taxon>
        <taxon>Tracheophyta</taxon>
        <taxon>Spermatophyta</taxon>
        <taxon>Magnoliopsida</taxon>
        <taxon>eudicotyledons</taxon>
        <taxon>Gunneridae</taxon>
        <taxon>Pentapetalae</taxon>
        <taxon>rosids</taxon>
        <taxon>malvids</taxon>
        <taxon>Malvales</taxon>
        <taxon>Malvaceae</taxon>
        <taxon>Byttnerioideae</taxon>
        <taxon>Herrania</taxon>
    </lineage>
</organism>
<accession>A0A6J1B7Z4</accession>
<protein>
    <submittedName>
        <fullName evidence="2">Uncharacterized protein LOC110425006</fullName>
    </submittedName>
</protein>
<proteinExistence type="predicted"/>
<reference evidence="2" key="1">
    <citation type="submission" date="2025-08" db="UniProtKB">
        <authorList>
            <consortium name="RefSeq"/>
        </authorList>
    </citation>
    <scope>IDENTIFICATION</scope>
    <source>
        <tissue evidence="2">Leaf</tissue>
    </source>
</reference>
<dbReference type="GeneID" id="110425006"/>
<evidence type="ECO:0000313" key="1">
    <source>
        <dbReference type="Proteomes" id="UP000504621"/>
    </source>
</evidence>
<dbReference type="AlphaFoldDB" id="A0A6J1B7Z4"/>
<sequence length="113" mass="12612">MPGIVVSDVRFLFMLLERGEGKSRLTLLDTFGDLSASALLLRVKVLHREKFIVLEGLLFRLELFDQKVGLGEPAIFQMLEVNGIGACHIPGRYPTVLTLAKPRLYATPLCQQT</sequence>
<keyword evidence="1" id="KW-1185">Reference proteome</keyword>
<dbReference type="Proteomes" id="UP000504621">
    <property type="component" value="Unplaced"/>
</dbReference>
<gene>
    <name evidence="2" type="primary">LOC110425006</name>
</gene>
<evidence type="ECO:0000313" key="2">
    <source>
        <dbReference type="RefSeq" id="XP_021295435.1"/>
    </source>
</evidence>